<accession>A0A517SDY2</accession>
<dbReference type="OrthoDB" id="127107at2"/>
<evidence type="ECO:0000313" key="8">
    <source>
        <dbReference type="Proteomes" id="UP000315700"/>
    </source>
</evidence>
<dbReference type="GO" id="GO:0020037">
    <property type="term" value="F:heme binding"/>
    <property type="evidence" value="ECO:0007669"/>
    <property type="project" value="InterPro"/>
</dbReference>
<keyword evidence="8" id="KW-1185">Reference proteome</keyword>
<keyword evidence="3 4" id="KW-0408">Iron</keyword>
<evidence type="ECO:0000256" key="4">
    <source>
        <dbReference type="PROSITE-ProRule" id="PRU00433"/>
    </source>
</evidence>
<keyword evidence="1 4" id="KW-0349">Heme</keyword>
<dbReference type="GO" id="GO:0009055">
    <property type="term" value="F:electron transfer activity"/>
    <property type="evidence" value="ECO:0007669"/>
    <property type="project" value="InterPro"/>
</dbReference>
<evidence type="ECO:0000313" key="7">
    <source>
        <dbReference type="EMBL" id="QDT54321.1"/>
    </source>
</evidence>
<evidence type="ECO:0000256" key="5">
    <source>
        <dbReference type="SAM" id="SignalP"/>
    </source>
</evidence>
<organism evidence="7 8">
    <name type="scientific">Caulifigura coniformis</name>
    <dbReference type="NCBI Taxonomy" id="2527983"/>
    <lineage>
        <taxon>Bacteria</taxon>
        <taxon>Pseudomonadati</taxon>
        <taxon>Planctomycetota</taxon>
        <taxon>Planctomycetia</taxon>
        <taxon>Planctomycetales</taxon>
        <taxon>Planctomycetaceae</taxon>
        <taxon>Caulifigura</taxon>
    </lineage>
</organism>
<evidence type="ECO:0000256" key="1">
    <source>
        <dbReference type="ARBA" id="ARBA00022617"/>
    </source>
</evidence>
<gene>
    <name evidence="7" type="ORF">Pan44_23500</name>
</gene>
<dbReference type="Pfam" id="PF07587">
    <property type="entry name" value="PSD1"/>
    <property type="match status" value="1"/>
</dbReference>
<dbReference type="Pfam" id="PF07635">
    <property type="entry name" value="PSCyt1"/>
    <property type="match status" value="1"/>
</dbReference>
<evidence type="ECO:0000259" key="6">
    <source>
        <dbReference type="PROSITE" id="PS51007"/>
    </source>
</evidence>
<sequence precursor="true">MRSVSQQLPSVVAFLGVIAGALPFASAADDLFHQVKPILESTCVRCHAGPEAKAGLRITSREELLKGGASGPAIDLQSPGDSLLVSAVTYDGFEMPPTGKMPQPRIDAVVAWVKAGAPWPAGQQLKIEHPVHGPPQVNEETRNHWSFRSLKQPETPQVVHADRVANPIDAFVLQKLEAKGFTLSPEADRRALIRRLTYDLIGLPPTPEEVEAFVNDPSPKAYENLVERLLASPQYGEQWGRQWLDVVRYAETNSFERDNPKPYVWRYRDYVIRAFNDDMPYDQFIREQLAGDELDQVTPDRIIATGFYRLGLWDDEPADPELAFYDGLDDIAATTAQAFLGLTMNCARCHDHKLDPIPIKDYYSFVSFFRNVRHYGKRSDDTVLEASVRSIAPAEVESKHAAEVDAWRERVKELDAVVAAFEETARQKLIGGEKDDFKSEGVRENILKRHVGTLFTEEEFGKYAAARKERNRLRRQPPKSEEQALCVKENGTTVPTSFVLLRGNPQAPGDEVTPAFPQVLSPPTPDIRVPASGESSGRRRALAEWIASPENPLTARVMVNRIWQGHFGRGLVRSTNNFGLQGDAPTHPELVDWLASEFMARGWSVKAMHRLIVMSSAYRQSSRHAPSAMGPDPLASDPQNDLLWRFDMRRLKAEEVRDSMLAVTGSLNTAAMYGPSIYVPIEDEVLAGQSRPGYGWGKSSPEDQRRRAVYIHIKRSLTVPILAAFDAADTDFTCPVRFASTQPTQALGMINGAFANEQAGKLADLALAWVRGGNDPAPQVRIMLERVTQRPATETEVERGVQLVRDLQKTHGQTRQQAMQTFALVALNLNEFLYLD</sequence>
<dbReference type="InParanoid" id="A0A517SDY2"/>
<dbReference type="InterPro" id="IPR036909">
    <property type="entry name" value="Cyt_c-like_dom_sf"/>
</dbReference>
<dbReference type="InterPro" id="IPR011444">
    <property type="entry name" value="DUF1549"/>
</dbReference>
<evidence type="ECO:0000256" key="2">
    <source>
        <dbReference type="ARBA" id="ARBA00022723"/>
    </source>
</evidence>
<dbReference type="InterPro" id="IPR009056">
    <property type="entry name" value="Cyt_c-like_dom"/>
</dbReference>
<dbReference type="PANTHER" id="PTHR35889:SF3">
    <property type="entry name" value="F-BOX DOMAIN-CONTAINING PROTEIN"/>
    <property type="match status" value="1"/>
</dbReference>
<feature type="signal peptide" evidence="5">
    <location>
        <begin position="1"/>
        <end position="27"/>
    </location>
</feature>
<protein>
    <submittedName>
        <fullName evidence="7">Planctomycete cytochrome C</fullName>
    </submittedName>
</protein>
<dbReference type="SUPFAM" id="SSF46626">
    <property type="entry name" value="Cytochrome c"/>
    <property type="match status" value="1"/>
</dbReference>
<dbReference type="InterPro" id="IPR011429">
    <property type="entry name" value="Cyt_c_Planctomycete-type"/>
</dbReference>
<keyword evidence="2 4" id="KW-0479">Metal-binding</keyword>
<dbReference type="AlphaFoldDB" id="A0A517SDY2"/>
<dbReference type="PANTHER" id="PTHR35889">
    <property type="entry name" value="CYCLOINULO-OLIGOSACCHARIDE FRUCTANOTRANSFERASE-RELATED"/>
    <property type="match status" value="1"/>
</dbReference>
<dbReference type="PROSITE" id="PS51007">
    <property type="entry name" value="CYTC"/>
    <property type="match status" value="1"/>
</dbReference>
<feature type="domain" description="Cytochrome c" evidence="6">
    <location>
        <begin position="23"/>
        <end position="117"/>
    </location>
</feature>
<dbReference type="GO" id="GO:0046872">
    <property type="term" value="F:metal ion binding"/>
    <property type="evidence" value="ECO:0007669"/>
    <property type="project" value="UniProtKB-KW"/>
</dbReference>
<proteinExistence type="predicted"/>
<feature type="chain" id="PRO_5021970128" evidence="5">
    <location>
        <begin position="28"/>
        <end position="836"/>
    </location>
</feature>
<name>A0A517SDY2_9PLAN</name>
<dbReference type="KEGG" id="ccos:Pan44_23500"/>
<evidence type="ECO:0000256" key="3">
    <source>
        <dbReference type="ARBA" id="ARBA00023004"/>
    </source>
</evidence>
<dbReference type="Pfam" id="PF07583">
    <property type="entry name" value="PSCyt2"/>
    <property type="match status" value="1"/>
</dbReference>
<dbReference type="Proteomes" id="UP000315700">
    <property type="component" value="Chromosome"/>
</dbReference>
<keyword evidence="5" id="KW-0732">Signal</keyword>
<dbReference type="EMBL" id="CP036271">
    <property type="protein sequence ID" value="QDT54321.1"/>
    <property type="molecule type" value="Genomic_DNA"/>
</dbReference>
<dbReference type="RefSeq" id="WP_145030191.1">
    <property type="nucleotide sequence ID" value="NZ_CP036271.1"/>
</dbReference>
<dbReference type="InterPro" id="IPR022655">
    <property type="entry name" value="DUF1553"/>
</dbReference>
<reference evidence="7 8" key="1">
    <citation type="submission" date="2019-02" db="EMBL/GenBank/DDBJ databases">
        <title>Deep-cultivation of Planctomycetes and their phenomic and genomic characterization uncovers novel biology.</title>
        <authorList>
            <person name="Wiegand S."/>
            <person name="Jogler M."/>
            <person name="Boedeker C."/>
            <person name="Pinto D."/>
            <person name="Vollmers J."/>
            <person name="Rivas-Marin E."/>
            <person name="Kohn T."/>
            <person name="Peeters S.H."/>
            <person name="Heuer A."/>
            <person name="Rast P."/>
            <person name="Oberbeckmann S."/>
            <person name="Bunk B."/>
            <person name="Jeske O."/>
            <person name="Meyerdierks A."/>
            <person name="Storesund J.E."/>
            <person name="Kallscheuer N."/>
            <person name="Luecker S."/>
            <person name="Lage O.M."/>
            <person name="Pohl T."/>
            <person name="Merkel B.J."/>
            <person name="Hornburger P."/>
            <person name="Mueller R.-W."/>
            <person name="Bruemmer F."/>
            <person name="Labrenz M."/>
            <person name="Spormann A.M."/>
            <person name="Op den Camp H."/>
            <person name="Overmann J."/>
            <person name="Amann R."/>
            <person name="Jetten M.S.M."/>
            <person name="Mascher T."/>
            <person name="Medema M.H."/>
            <person name="Devos D.P."/>
            <person name="Kaster A.-K."/>
            <person name="Ovreas L."/>
            <person name="Rohde M."/>
            <person name="Galperin M.Y."/>
            <person name="Jogler C."/>
        </authorList>
    </citation>
    <scope>NUCLEOTIDE SEQUENCE [LARGE SCALE GENOMIC DNA]</scope>
    <source>
        <strain evidence="7 8">Pan44</strain>
    </source>
</reference>